<reference evidence="3" key="1">
    <citation type="submission" date="2025-08" db="UniProtKB">
        <authorList>
            <consortium name="RefSeq"/>
        </authorList>
    </citation>
    <scope>IDENTIFICATION</scope>
</reference>
<protein>
    <submittedName>
        <fullName evidence="3">Uncharacterized protein isoform X2</fullName>
    </submittedName>
</protein>
<proteinExistence type="predicted"/>
<keyword evidence="1" id="KW-1133">Transmembrane helix</keyword>
<keyword evidence="1" id="KW-0472">Membrane</keyword>
<name>A0ABM3BHN3_GOSHI</name>
<dbReference type="Proteomes" id="UP000818029">
    <property type="component" value="Unplaced"/>
</dbReference>
<dbReference type="GeneID" id="107939599"/>
<keyword evidence="2" id="KW-1185">Reference proteome</keyword>
<dbReference type="RefSeq" id="XP_040966522.1">
    <property type="nucleotide sequence ID" value="XM_041110588.1"/>
</dbReference>
<feature type="transmembrane region" description="Helical" evidence="1">
    <location>
        <begin position="26"/>
        <end position="51"/>
    </location>
</feature>
<accession>A0ABM3BHN3</accession>
<sequence>MKRQDLMLYLGKSSTHLPSNLRIQKLLSCFCLQGLYILSHFGISFFVAMRIDSLFMYMLPEKSQYTLVIILLVEIFTEKRFSSAKKEKEKETFKGWAGTAILVEVEKNAFRKGSQDSPIPIFQS</sequence>
<evidence type="ECO:0000256" key="1">
    <source>
        <dbReference type="SAM" id="Phobius"/>
    </source>
</evidence>
<evidence type="ECO:0000313" key="2">
    <source>
        <dbReference type="Proteomes" id="UP000818029"/>
    </source>
</evidence>
<keyword evidence="1" id="KW-0812">Transmembrane</keyword>
<organism evidence="2 3">
    <name type="scientific">Gossypium hirsutum</name>
    <name type="common">Upland cotton</name>
    <name type="synonym">Gossypium mexicanum</name>
    <dbReference type="NCBI Taxonomy" id="3635"/>
    <lineage>
        <taxon>Eukaryota</taxon>
        <taxon>Viridiplantae</taxon>
        <taxon>Streptophyta</taxon>
        <taxon>Embryophyta</taxon>
        <taxon>Tracheophyta</taxon>
        <taxon>Spermatophyta</taxon>
        <taxon>Magnoliopsida</taxon>
        <taxon>eudicotyledons</taxon>
        <taxon>Gunneridae</taxon>
        <taxon>Pentapetalae</taxon>
        <taxon>rosids</taxon>
        <taxon>malvids</taxon>
        <taxon>Malvales</taxon>
        <taxon>Malvaceae</taxon>
        <taxon>Malvoideae</taxon>
        <taxon>Gossypium</taxon>
    </lineage>
</organism>
<gene>
    <name evidence="3" type="primary">LOC107939599</name>
</gene>
<evidence type="ECO:0000313" key="3">
    <source>
        <dbReference type="RefSeq" id="XP_040966522.1"/>
    </source>
</evidence>